<dbReference type="EMBL" id="CAJZAG010000001">
    <property type="protein sequence ID" value="CAG9163773.1"/>
    <property type="molecule type" value="Genomic_DNA"/>
</dbReference>
<reference evidence="1 2" key="1">
    <citation type="submission" date="2021-08" db="EMBL/GenBank/DDBJ databases">
        <authorList>
            <person name="Peeters C."/>
        </authorList>
    </citation>
    <scope>NUCLEOTIDE SEQUENCE [LARGE SCALE GENOMIC DNA]</scope>
    <source>
        <strain evidence="1 2">LMG 32289</strain>
    </source>
</reference>
<keyword evidence="2" id="KW-1185">Reference proteome</keyword>
<accession>A0ABM8W976</accession>
<name>A0ABM8W976_9BURK</name>
<comment type="caution">
    <text evidence="1">The sequence shown here is derived from an EMBL/GenBank/DDBJ whole genome shotgun (WGS) entry which is preliminary data.</text>
</comment>
<sequence>MLRRQKKNRQALRRCRFVRAARPPAWGESGGRGGALLLLLLLLLRRFLLTAAGFNHDHRTLG</sequence>
<protein>
    <submittedName>
        <fullName evidence="1">Uncharacterized protein</fullName>
    </submittedName>
</protein>
<gene>
    <name evidence="1" type="ORF">LMG32289_00183</name>
</gene>
<evidence type="ECO:0000313" key="1">
    <source>
        <dbReference type="EMBL" id="CAG9163773.1"/>
    </source>
</evidence>
<organism evidence="1 2">
    <name type="scientific">Cupriavidus pampae</name>
    <dbReference type="NCBI Taxonomy" id="659251"/>
    <lineage>
        <taxon>Bacteria</taxon>
        <taxon>Pseudomonadati</taxon>
        <taxon>Pseudomonadota</taxon>
        <taxon>Betaproteobacteria</taxon>
        <taxon>Burkholderiales</taxon>
        <taxon>Burkholderiaceae</taxon>
        <taxon>Cupriavidus</taxon>
    </lineage>
</organism>
<evidence type="ECO:0000313" key="2">
    <source>
        <dbReference type="Proteomes" id="UP000706525"/>
    </source>
</evidence>
<proteinExistence type="predicted"/>
<dbReference type="Proteomes" id="UP000706525">
    <property type="component" value="Unassembled WGS sequence"/>
</dbReference>